<protein>
    <submittedName>
        <fullName evidence="1">Uncharacterized protein</fullName>
    </submittedName>
</protein>
<evidence type="ECO:0000313" key="2">
    <source>
        <dbReference type="Proteomes" id="UP000253090"/>
    </source>
</evidence>
<organism evidence="1 2">
    <name type="scientific">Fontibacillus phaseoli</name>
    <dbReference type="NCBI Taxonomy" id="1416533"/>
    <lineage>
        <taxon>Bacteria</taxon>
        <taxon>Bacillati</taxon>
        <taxon>Bacillota</taxon>
        <taxon>Bacilli</taxon>
        <taxon>Bacillales</taxon>
        <taxon>Paenibacillaceae</taxon>
        <taxon>Fontibacillus</taxon>
    </lineage>
</organism>
<dbReference type="AlphaFoldDB" id="A0A369BLY2"/>
<comment type="caution">
    <text evidence="1">The sequence shown here is derived from an EMBL/GenBank/DDBJ whole genome shotgun (WGS) entry which is preliminary data.</text>
</comment>
<accession>A0A369BLY2</accession>
<name>A0A369BLY2_9BACL</name>
<keyword evidence="2" id="KW-1185">Reference proteome</keyword>
<gene>
    <name evidence="1" type="ORF">DFP94_101189</name>
</gene>
<reference evidence="1 2" key="1">
    <citation type="submission" date="2018-07" db="EMBL/GenBank/DDBJ databases">
        <title>Genomic Encyclopedia of Type Strains, Phase III (KMG-III): the genomes of soil and plant-associated and newly described type strains.</title>
        <authorList>
            <person name="Whitman W."/>
        </authorList>
    </citation>
    <scope>NUCLEOTIDE SEQUENCE [LARGE SCALE GENOMIC DNA]</scope>
    <source>
        <strain evidence="1 2">CECT 8333</strain>
    </source>
</reference>
<evidence type="ECO:0000313" key="1">
    <source>
        <dbReference type="EMBL" id="RCX22609.1"/>
    </source>
</evidence>
<dbReference type="Proteomes" id="UP000253090">
    <property type="component" value="Unassembled WGS sequence"/>
</dbReference>
<sequence>MAKKEILGLEIEVDSDEVDKTDKKLRSLDKLLQQTQRRAAVLGKTKIAPKITLDDRFTSAAEKVKRTLTQIQRTKVRPMVHLVDNVTAAAARIKGSLIGLSMRPWRVSVEAVDWDGVVGGSFDNWISAEGQGTLQKISSSIGTALGSGLKDVMMGALGLAESPKEMVPKRRIDFAEEDRKLLMDKEESPYAEAGRKAGESFFQAFLEILDPNQIMQRINLRWVANLEGSQKGLGGVTGEKKNGIKSIPEKISSVQKWIAGFLDDMSFEAIKGKGDKILKEKIPQFTNTVKDYWENIKKKPSEIWKYLEPATGWVKGSAWPFLKNNGSKLIKKLKFGYLSTPIDIAEFATAKTDRERAEKIGGMIGGAVGGGLGVFFGSGLPGVGNVLLGLALSVAGDRAGELIGGGLYDVFTSEHEPTVYSDRVMAPGVQGVTRPEKPQRYIMGTPVPDPVVEKKITSPKVQIPSLMIDPFQSYLDLYEPKKYESPMEQFEKFRNDTFGFPIGVQPPDSEATGKKEVSINVSFAEGAIKLNSNKDELNIEELSIITAQLMANQMRLKLQNMG</sequence>
<dbReference type="EMBL" id="QPJW01000001">
    <property type="protein sequence ID" value="RCX22609.1"/>
    <property type="molecule type" value="Genomic_DNA"/>
</dbReference>
<proteinExistence type="predicted"/>
<dbReference type="OrthoDB" id="2576600at2"/>
<dbReference type="RefSeq" id="WP_114494579.1">
    <property type="nucleotide sequence ID" value="NZ_QPJW01000001.1"/>
</dbReference>